<dbReference type="GeneID" id="110247458"/>
<evidence type="ECO:0000256" key="2">
    <source>
        <dbReference type="SAM" id="Phobius"/>
    </source>
</evidence>
<feature type="transmembrane region" description="Helical" evidence="2">
    <location>
        <begin position="375"/>
        <end position="395"/>
    </location>
</feature>
<keyword evidence="5" id="KW-1185">Reference proteome</keyword>
<reference evidence="4" key="1">
    <citation type="submission" date="2022-11" db="UniProtKB">
        <authorList>
            <consortium name="EnsemblMetazoa"/>
        </authorList>
    </citation>
    <scope>IDENTIFICATION</scope>
</reference>
<proteinExistence type="predicted"/>
<dbReference type="PANTHER" id="PTHR11360">
    <property type="entry name" value="MONOCARBOXYLATE TRANSPORTER"/>
    <property type="match status" value="1"/>
</dbReference>
<feature type="transmembrane region" description="Helical" evidence="2">
    <location>
        <begin position="207"/>
        <end position="226"/>
    </location>
</feature>
<feature type="transmembrane region" description="Helical" evidence="2">
    <location>
        <begin position="309"/>
        <end position="335"/>
    </location>
</feature>
<dbReference type="KEGG" id="epa:110247458"/>
<feature type="transmembrane region" description="Helical" evidence="2">
    <location>
        <begin position="286"/>
        <end position="303"/>
    </location>
</feature>
<dbReference type="GO" id="GO:0022857">
    <property type="term" value="F:transmembrane transporter activity"/>
    <property type="evidence" value="ECO:0007669"/>
    <property type="project" value="InterPro"/>
</dbReference>
<evidence type="ECO:0000313" key="4">
    <source>
        <dbReference type="EnsemblMetazoa" id="XP_020909543.1"/>
    </source>
</evidence>
<sequence length="425" mass="46184">MRGLKSQTFQWLVNTQKMFYTMLKFASNCEEYMKEPIIMISNEINDNISRSSVMFDKQEHEPGDQSYQETCFKRIDGPWSWIMSVLLMTSSLFIFGCASTYGILFPNILKDFKSTRALTAAPGSIAVANIGLLGPVIGKLCDHFGSRKILLLGSLVSASGLVASSFVPTIGFLIVTFGIVLGSAVGLVYFSTMVAVPVYFDKYKFEATSLVSVGCGSSLLAMTPIVQNLNQALDWRGSMLAMAKFSEDIGIDSYRSSWLYFIIGFSSTASRLLVGKFGKVGPLPLLDIFLLGSVILALGNFVLPSTSVYYALVLYSTVYGVGEGLVYTPTINIAIESVPADKRGSGYGLFQMCVCLAYIIGPILSGFIADVSGSYNNAFYTAGSLEVFAGCLYILSRCIPSSNREVILDGTLDTQLVVVEKETVL</sequence>
<feature type="domain" description="Major facilitator superfamily (MFS) profile" evidence="3">
    <location>
        <begin position="209"/>
        <end position="425"/>
    </location>
</feature>
<keyword evidence="2" id="KW-1133">Transmembrane helix</keyword>
<dbReference type="InterPro" id="IPR011701">
    <property type="entry name" value="MFS"/>
</dbReference>
<dbReference type="PROSITE" id="PS50850">
    <property type="entry name" value="MFS"/>
    <property type="match status" value="1"/>
</dbReference>
<feature type="transmembrane region" description="Helical" evidence="2">
    <location>
        <begin position="257"/>
        <end position="274"/>
    </location>
</feature>
<evidence type="ECO:0000313" key="5">
    <source>
        <dbReference type="Proteomes" id="UP000887567"/>
    </source>
</evidence>
<dbReference type="OMA" id="TISKCGA"/>
<dbReference type="GO" id="GO:0016020">
    <property type="term" value="C:membrane"/>
    <property type="evidence" value="ECO:0007669"/>
    <property type="project" value="UniProtKB-SubCell"/>
</dbReference>
<keyword evidence="2" id="KW-0472">Membrane</keyword>
<dbReference type="SUPFAM" id="SSF103473">
    <property type="entry name" value="MFS general substrate transporter"/>
    <property type="match status" value="1"/>
</dbReference>
<organism evidence="4 5">
    <name type="scientific">Exaiptasia diaphana</name>
    <name type="common">Tropical sea anemone</name>
    <name type="synonym">Aiptasia pulchella</name>
    <dbReference type="NCBI Taxonomy" id="2652724"/>
    <lineage>
        <taxon>Eukaryota</taxon>
        <taxon>Metazoa</taxon>
        <taxon>Cnidaria</taxon>
        <taxon>Anthozoa</taxon>
        <taxon>Hexacorallia</taxon>
        <taxon>Actiniaria</taxon>
        <taxon>Aiptasiidae</taxon>
        <taxon>Exaiptasia</taxon>
    </lineage>
</organism>
<keyword evidence="2" id="KW-0812">Transmembrane</keyword>
<feature type="transmembrane region" description="Helical" evidence="2">
    <location>
        <begin position="81"/>
        <end position="105"/>
    </location>
</feature>
<dbReference type="Gene3D" id="1.20.1250.20">
    <property type="entry name" value="MFS general substrate transporter like domains"/>
    <property type="match status" value="2"/>
</dbReference>
<dbReference type="AlphaFoldDB" id="A0A913XUW1"/>
<protein>
    <recommendedName>
        <fullName evidence="3">Major facilitator superfamily (MFS) profile domain-containing protein</fullName>
    </recommendedName>
</protein>
<comment type="subcellular location">
    <subcellularLocation>
        <location evidence="1">Membrane</location>
        <topology evidence="1">Multi-pass membrane protein</topology>
    </subcellularLocation>
</comment>
<evidence type="ECO:0000256" key="1">
    <source>
        <dbReference type="ARBA" id="ARBA00004141"/>
    </source>
</evidence>
<feature type="transmembrane region" description="Helical" evidence="2">
    <location>
        <begin position="173"/>
        <end position="200"/>
    </location>
</feature>
<dbReference type="Pfam" id="PF07690">
    <property type="entry name" value="MFS_1"/>
    <property type="match status" value="1"/>
</dbReference>
<dbReference type="InterPro" id="IPR036259">
    <property type="entry name" value="MFS_trans_sf"/>
</dbReference>
<dbReference type="InterPro" id="IPR050327">
    <property type="entry name" value="Proton-linked_MCT"/>
</dbReference>
<dbReference type="PANTHER" id="PTHR11360:SF251">
    <property type="entry name" value="MAJOR FACILITATOR SUPERFAMILY (MFS) PROFILE DOMAIN-CONTAINING PROTEIN"/>
    <property type="match status" value="1"/>
</dbReference>
<dbReference type="InterPro" id="IPR020846">
    <property type="entry name" value="MFS_dom"/>
</dbReference>
<accession>A0A913XUW1</accession>
<feature type="transmembrane region" description="Helical" evidence="2">
    <location>
        <begin position="149"/>
        <end position="167"/>
    </location>
</feature>
<name>A0A913XUW1_EXADI</name>
<feature type="transmembrane region" description="Helical" evidence="2">
    <location>
        <begin position="117"/>
        <end position="137"/>
    </location>
</feature>
<feature type="transmembrane region" description="Helical" evidence="2">
    <location>
        <begin position="347"/>
        <end position="369"/>
    </location>
</feature>
<dbReference type="RefSeq" id="XP_020909543.1">
    <property type="nucleotide sequence ID" value="XM_021053884.2"/>
</dbReference>
<evidence type="ECO:0000259" key="3">
    <source>
        <dbReference type="PROSITE" id="PS50850"/>
    </source>
</evidence>
<dbReference type="OrthoDB" id="410267at2759"/>
<dbReference type="Proteomes" id="UP000887567">
    <property type="component" value="Unplaced"/>
</dbReference>
<dbReference type="EnsemblMetazoa" id="XM_021053884.2">
    <property type="protein sequence ID" value="XP_020909543.1"/>
    <property type="gene ID" value="LOC110247458"/>
</dbReference>